<dbReference type="RefSeq" id="WP_262096671.1">
    <property type="nucleotide sequence ID" value="NZ_JAOEGN010000013.1"/>
</dbReference>
<dbReference type="InterPro" id="IPR017850">
    <property type="entry name" value="Alkaline_phosphatase_core_sf"/>
</dbReference>
<dbReference type="Pfam" id="PF01676">
    <property type="entry name" value="Metalloenzyme"/>
    <property type="match status" value="1"/>
</dbReference>
<accession>A0ABT2PWN8</accession>
<feature type="binding site" evidence="8">
    <location>
        <position position="124"/>
    </location>
    <ligand>
        <name>substrate</name>
    </ligand>
</feature>
<dbReference type="PANTHER" id="PTHR31637">
    <property type="entry name" value="2,3-BISPHOSPHOGLYCERATE-INDEPENDENT PHOSPHOGLYCERATE MUTASE"/>
    <property type="match status" value="1"/>
</dbReference>
<dbReference type="SUPFAM" id="SSF53649">
    <property type="entry name" value="Alkaline phosphatase-like"/>
    <property type="match status" value="1"/>
</dbReference>
<organism evidence="12 13">
    <name type="scientific">Paracholeplasma vituli</name>
    <dbReference type="NCBI Taxonomy" id="69473"/>
    <lineage>
        <taxon>Bacteria</taxon>
        <taxon>Bacillati</taxon>
        <taxon>Mycoplasmatota</taxon>
        <taxon>Mollicutes</taxon>
        <taxon>Acholeplasmatales</taxon>
        <taxon>Acholeplasmataceae</taxon>
        <taxon>Paracholeplasma</taxon>
    </lineage>
</organism>
<dbReference type="InterPro" id="IPR011258">
    <property type="entry name" value="BPG-indep_PGM_N"/>
</dbReference>
<dbReference type="InterPro" id="IPR006124">
    <property type="entry name" value="Metalloenzyme"/>
</dbReference>
<feature type="binding site" evidence="8">
    <location>
        <position position="188"/>
    </location>
    <ligand>
        <name>substrate</name>
    </ligand>
</feature>
<dbReference type="InterPro" id="IPR005995">
    <property type="entry name" value="Pgm_bpd_ind"/>
</dbReference>
<keyword evidence="4 8" id="KW-0479">Metal-binding</keyword>
<dbReference type="PANTHER" id="PTHR31637:SF0">
    <property type="entry name" value="2,3-BISPHOSPHOGLYCERATE-INDEPENDENT PHOSPHOGLYCERATE MUTASE"/>
    <property type="match status" value="1"/>
</dbReference>
<feature type="binding site" evidence="8">
    <location>
        <position position="445"/>
    </location>
    <ligand>
        <name>Mn(2+)</name>
        <dbReference type="ChEBI" id="CHEBI:29035"/>
        <label>2</label>
    </ligand>
</feature>
<evidence type="ECO:0000259" key="11">
    <source>
        <dbReference type="Pfam" id="PF06415"/>
    </source>
</evidence>
<dbReference type="SUPFAM" id="SSF64158">
    <property type="entry name" value="2,3-Bisphosphoglycerate-independent phosphoglycerate mutase, substrate-binding domain"/>
    <property type="match status" value="1"/>
</dbReference>
<dbReference type="InterPro" id="IPR036646">
    <property type="entry name" value="PGAM_B_sf"/>
</dbReference>
<feature type="domain" description="BPG-independent PGAM N-terminal" evidence="11">
    <location>
        <begin position="83"/>
        <end position="299"/>
    </location>
</feature>
<dbReference type="EC" id="5.4.2.12" evidence="8 9"/>
<dbReference type="HAMAP" id="MF_01038">
    <property type="entry name" value="GpmI"/>
    <property type="match status" value="1"/>
</dbReference>
<keyword evidence="5 8" id="KW-0324">Glycolysis</keyword>
<feature type="binding site" evidence="8">
    <location>
        <begin position="253"/>
        <end position="256"/>
    </location>
    <ligand>
        <name>substrate</name>
    </ligand>
</feature>
<feature type="binding site" evidence="8">
    <location>
        <position position="63"/>
    </location>
    <ligand>
        <name>Mn(2+)</name>
        <dbReference type="ChEBI" id="CHEBI:29035"/>
        <label>2</label>
    </ligand>
</feature>
<comment type="function">
    <text evidence="8">Catalyzes the interconversion of 2-phosphoglycerate and 3-phosphoglycerate.</text>
</comment>
<evidence type="ECO:0000256" key="6">
    <source>
        <dbReference type="ARBA" id="ARBA00023211"/>
    </source>
</evidence>
<name>A0ABT2PWN8_9MOLU</name>
<dbReference type="Pfam" id="PF06415">
    <property type="entry name" value="iPGM_N"/>
    <property type="match status" value="1"/>
</dbReference>
<dbReference type="EMBL" id="JAOEGN010000013">
    <property type="protein sequence ID" value="MCU0105366.1"/>
    <property type="molecule type" value="Genomic_DNA"/>
</dbReference>
<evidence type="ECO:0000256" key="2">
    <source>
        <dbReference type="ARBA" id="ARBA00004798"/>
    </source>
</evidence>
<dbReference type="GO" id="GO:0004619">
    <property type="term" value="F:phosphoglycerate mutase activity"/>
    <property type="evidence" value="ECO:0007669"/>
    <property type="project" value="UniProtKB-EC"/>
</dbReference>
<evidence type="ECO:0000259" key="10">
    <source>
        <dbReference type="Pfam" id="PF01676"/>
    </source>
</evidence>
<comment type="pathway">
    <text evidence="2 8">Carbohydrate degradation; glycolysis; pyruvate from D-glyceraldehyde 3-phosphate: step 3/5.</text>
</comment>
<feature type="domain" description="Metalloenzyme" evidence="10">
    <location>
        <begin position="7"/>
        <end position="497"/>
    </location>
</feature>
<evidence type="ECO:0000313" key="12">
    <source>
        <dbReference type="EMBL" id="MCU0105366.1"/>
    </source>
</evidence>
<dbReference type="Gene3D" id="3.40.720.10">
    <property type="entry name" value="Alkaline Phosphatase, subunit A"/>
    <property type="match status" value="1"/>
</dbReference>
<sequence length="511" mass="55392">MSTKKFVGLIILDGQGLAPASDSNSVWLAKKPNLDSILANYPNSKLQASEEAVGLPEGQMGNSEVGHLNLGAGRVVYQSLTRVNVAIKDGSFFQNQAFLQAIEHAKKHNSKLHIFGLAGDGGVHASSKHIIALINLAKEHGLESKTYYHAFLDGRDTPQTSGLGYVRELIEAGARIATVHGRYYAMDRDNNWDRLQKSVDAMTIGKGEEKDCPICGIEESYAKGVTDEFVVPFIVNKKGLIEENDAIIFANFRPDRAIRIATAFSNPAEVSKYYSEGKATFDASHIPNNLLFVSMMHYAYTVKGPIAFELNDLKNIYGQVIANAGLKQIRAAETEKYAHVTFFFDGGADYELAGATRILVPSPKVPTYDLKPEMSAYELTDKVVAAIMTNEYDTMVLNFANPDMVGHTGSIEATTKAVEAVDECLGKVLKAIESVGGVAIVLADHGNAEKMRDEFGKPHTAHTTNLVPVVITKKGLKLRDGGALCDVAPTMLDLLGVTQPAEMTGVSLIKK</sequence>
<feature type="binding site" evidence="8">
    <location>
        <position position="336"/>
    </location>
    <ligand>
        <name>substrate</name>
    </ligand>
</feature>
<proteinExistence type="inferred from homology"/>
<dbReference type="PIRSF" id="PIRSF001492">
    <property type="entry name" value="IPGAM"/>
    <property type="match status" value="1"/>
</dbReference>
<dbReference type="NCBIfam" id="TIGR01307">
    <property type="entry name" value="pgm_bpd_ind"/>
    <property type="match status" value="1"/>
</dbReference>
<feature type="binding site" evidence="8">
    <location>
        <begin position="155"/>
        <end position="156"/>
    </location>
    <ligand>
        <name>substrate</name>
    </ligand>
</feature>
<evidence type="ECO:0000256" key="9">
    <source>
        <dbReference type="NCBIfam" id="TIGR01307"/>
    </source>
</evidence>
<reference evidence="13" key="1">
    <citation type="submission" date="2023-07" db="EMBL/GenBank/DDBJ databases">
        <title>Novel Mycoplasma species identified in domestic and wild animals.</title>
        <authorList>
            <person name="Volokhov D.V."/>
            <person name="Furtak V.A."/>
            <person name="Zagorodnyaya T.A."/>
        </authorList>
    </citation>
    <scope>NUCLEOTIDE SEQUENCE [LARGE SCALE GENOMIC DNA]</scope>
    <source>
        <strain evidence="13">92-19</strain>
    </source>
</reference>
<keyword evidence="6 8" id="KW-0464">Manganese</keyword>
<keyword evidence="13" id="KW-1185">Reference proteome</keyword>
<evidence type="ECO:0000256" key="7">
    <source>
        <dbReference type="ARBA" id="ARBA00023235"/>
    </source>
</evidence>
<feature type="binding site" evidence="8">
    <location>
        <position position="444"/>
    </location>
    <ligand>
        <name>Mn(2+)</name>
        <dbReference type="ChEBI" id="CHEBI:29035"/>
        <label>2</label>
    </ligand>
</feature>
<feature type="active site" description="Phosphoserine intermediate" evidence="8">
    <location>
        <position position="63"/>
    </location>
</feature>
<feature type="binding site" evidence="8">
    <location>
        <position position="13"/>
    </location>
    <ligand>
        <name>Mn(2+)</name>
        <dbReference type="ChEBI" id="CHEBI:29035"/>
        <label>2</label>
    </ligand>
</feature>
<evidence type="ECO:0000256" key="5">
    <source>
        <dbReference type="ARBA" id="ARBA00023152"/>
    </source>
</evidence>
<gene>
    <name evidence="8 12" type="primary">gpmI</name>
    <name evidence="12" type="ORF">N7603_06825</name>
</gene>
<dbReference type="CDD" id="cd16010">
    <property type="entry name" value="iPGM"/>
    <property type="match status" value="1"/>
</dbReference>
<comment type="subunit">
    <text evidence="8">Monomer.</text>
</comment>
<comment type="caution">
    <text evidence="12">The sequence shown here is derived from an EMBL/GenBank/DDBJ whole genome shotgun (WGS) entry which is preliminary data.</text>
</comment>
<feature type="binding site" evidence="8">
    <location>
        <position position="407"/>
    </location>
    <ligand>
        <name>Mn(2+)</name>
        <dbReference type="ChEBI" id="CHEBI:29035"/>
        <label>1</label>
    </ligand>
</feature>
<comment type="similarity">
    <text evidence="3 8">Belongs to the BPG-independent phosphoglycerate mutase family.</text>
</comment>
<feature type="binding site" evidence="8">
    <location>
        <position position="462"/>
    </location>
    <ligand>
        <name>Mn(2+)</name>
        <dbReference type="ChEBI" id="CHEBI:29035"/>
        <label>1</label>
    </ligand>
</feature>
<feature type="binding site" evidence="8">
    <location>
        <position position="403"/>
    </location>
    <ligand>
        <name>Mn(2+)</name>
        <dbReference type="ChEBI" id="CHEBI:29035"/>
        <label>1</label>
    </ligand>
</feature>
<evidence type="ECO:0000256" key="3">
    <source>
        <dbReference type="ARBA" id="ARBA00008819"/>
    </source>
</evidence>
<evidence type="ECO:0000313" key="13">
    <source>
        <dbReference type="Proteomes" id="UP001209076"/>
    </source>
</evidence>
<dbReference type="Proteomes" id="UP001209076">
    <property type="component" value="Unassembled WGS sequence"/>
</dbReference>
<comment type="cofactor">
    <cofactor evidence="8">
        <name>Mn(2+)</name>
        <dbReference type="ChEBI" id="CHEBI:29035"/>
    </cofactor>
    <text evidence="8">Binds 2 manganese ions per subunit.</text>
</comment>
<protein>
    <recommendedName>
        <fullName evidence="8 9">2,3-bisphosphoglycerate-independent phosphoglycerate mutase</fullName>
        <shortName evidence="8">BPG-independent PGAM</shortName>
        <shortName evidence="8">Phosphoglyceromutase</shortName>
        <shortName evidence="8">iPGM</shortName>
        <ecNumber evidence="8 9">5.4.2.12</ecNumber>
    </recommendedName>
</protein>
<evidence type="ECO:0000256" key="8">
    <source>
        <dbReference type="HAMAP-Rule" id="MF_01038"/>
    </source>
</evidence>
<feature type="binding site" evidence="8">
    <location>
        <position position="182"/>
    </location>
    <ligand>
        <name>substrate</name>
    </ligand>
</feature>
<evidence type="ECO:0000256" key="4">
    <source>
        <dbReference type="ARBA" id="ARBA00022723"/>
    </source>
</evidence>
<evidence type="ECO:0000256" key="1">
    <source>
        <dbReference type="ARBA" id="ARBA00000370"/>
    </source>
</evidence>
<keyword evidence="7 8" id="KW-0413">Isomerase</keyword>
<dbReference type="Gene3D" id="3.40.1450.10">
    <property type="entry name" value="BPG-independent phosphoglycerate mutase, domain B"/>
    <property type="match status" value="1"/>
</dbReference>
<comment type="catalytic activity">
    <reaction evidence="1 8">
        <text>(2R)-2-phosphoglycerate = (2R)-3-phosphoglycerate</text>
        <dbReference type="Rhea" id="RHEA:15901"/>
        <dbReference type="ChEBI" id="CHEBI:58272"/>
        <dbReference type="ChEBI" id="CHEBI:58289"/>
        <dbReference type="EC" id="5.4.2.12"/>
    </reaction>
</comment>